<evidence type="ECO:0000313" key="2">
    <source>
        <dbReference type="EMBL" id="MBN6102108.1"/>
    </source>
</evidence>
<dbReference type="EMBL" id="JAFIWB010000005">
    <property type="protein sequence ID" value="MBN6102108.1"/>
    <property type="molecule type" value="Genomic_DNA"/>
</dbReference>
<reference evidence="2 3" key="1">
    <citation type="submission" date="2021-02" db="EMBL/GenBank/DDBJ databases">
        <title>Taxonomically Unique Crown Gall-Associated Xanthomonas Stains Have Deficiency in Virulence Repertories.</title>
        <authorList>
            <person name="Mafakheri H."/>
            <person name="Taghavi S.M."/>
            <person name="Dimkic I."/>
            <person name="Nemanja K."/>
            <person name="Osdaghi E."/>
        </authorList>
    </citation>
    <scope>NUCLEOTIDE SEQUENCE [LARGE SCALE GENOMIC DNA]</scope>
    <source>
        <strain evidence="2 3">FX4</strain>
    </source>
</reference>
<name>A0ABS3B1B7_9XANT</name>
<dbReference type="Pfam" id="PF04326">
    <property type="entry name" value="SLFN_AlbA_2"/>
    <property type="match status" value="1"/>
</dbReference>
<feature type="domain" description="Schlafen AlbA-2" evidence="1">
    <location>
        <begin position="37"/>
        <end position="166"/>
    </location>
</feature>
<evidence type="ECO:0000313" key="3">
    <source>
        <dbReference type="Proteomes" id="UP000695802"/>
    </source>
</evidence>
<comment type="caution">
    <text evidence="2">The sequence shown here is derived from an EMBL/GenBank/DDBJ whole genome shotgun (WGS) entry which is preliminary data.</text>
</comment>
<organism evidence="2 3">
    <name type="scientific">Xanthomonas bonasiae</name>
    <dbReference type="NCBI Taxonomy" id="2810351"/>
    <lineage>
        <taxon>Bacteria</taxon>
        <taxon>Pseudomonadati</taxon>
        <taxon>Pseudomonadota</taxon>
        <taxon>Gammaproteobacteria</taxon>
        <taxon>Lysobacterales</taxon>
        <taxon>Lysobacteraceae</taxon>
        <taxon>Xanthomonas</taxon>
    </lineage>
</organism>
<dbReference type="Proteomes" id="UP000695802">
    <property type="component" value="Unassembled WGS sequence"/>
</dbReference>
<dbReference type="RefSeq" id="WP_206229362.1">
    <property type="nucleotide sequence ID" value="NZ_JAFIWB010000005.1"/>
</dbReference>
<dbReference type="InterPro" id="IPR007421">
    <property type="entry name" value="Schlafen_AlbA_2_dom"/>
</dbReference>
<evidence type="ECO:0000259" key="1">
    <source>
        <dbReference type="Pfam" id="PF04326"/>
    </source>
</evidence>
<dbReference type="InterPro" id="IPR038461">
    <property type="entry name" value="Schlafen_AlbA_2_dom_sf"/>
</dbReference>
<proteinExistence type="predicted"/>
<accession>A0ABS3B1B7</accession>
<gene>
    <name evidence="2" type="ORF">JR064_08015</name>
</gene>
<sequence length="270" mass="30145">MNKLAPKSVHESFSRFFESPSRESLRSFLKEHVGELRNCDFKEQWPEHAAVAKHLLGIANVGGGCLIFGVKESTTGLEPVGITELKDKADVVSGIRLYLPEPLLTSLEIADFSYAAAEYPALIGKRFQVLFVQSDQESLPYVAQRAGTGIRSGAIYIRREGATEEANYEEVQRLLQSRVSSSARSAKTSTLKEHLEEVKLLYGEIPRNIQIGAPPIAKVDWAKDLAKIASMFVGEREPNPDYPKEDYQTFILRALEGKKKLIERLLGLPR</sequence>
<dbReference type="Gene3D" id="3.30.950.30">
    <property type="entry name" value="Schlafen, AAA domain"/>
    <property type="match status" value="1"/>
</dbReference>
<protein>
    <recommendedName>
        <fullName evidence="1">Schlafen AlbA-2 domain-containing protein</fullName>
    </recommendedName>
</protein>
<keyword evidence="3" id="KW-1185">Reference proteome</keyword>